<keyword evidence="5 12" id="KW-0067">ATP-binding</keyword>
<dbReference type="InterPro" id="IPR014017">
    <property type="entry name" value="DNA_helicase_UvrD-like_C"/>
</dbReference>
<dbReference type="Pfam" id="PF13361">
    <property type="entry name" value="UvrD_C"/>
    <property type="match status" value="1"/>
</dbReference>
<evidence type="ECO:0000256" key="12">
    <source>
        <dbReference type="PROSITE-ProRule" id="PRU00560"/>
    </source>
</evidence>
<keyword evidence="4 12" id="KW-0347">Helicase</keyword>
<organism evidence="14 15">
    <name type="scientific">Chromobacterium alticapitis</name>
    <dbReference type="NCBI Taxonomy" id="2073169"/>
    <lineage>
        <taxon>Bacteria</taxon>
        <taxon>Pseudomonadati</taxon>
        <taxon>Pseudomonadota</taxon>
        <taxon>Betaproteobacteria</taxon>
        <taxon>Neisseriales</taxon>
        <taxon>Chromobacteriaceae</taxon>
        <taxon>Chromobacterium</taxon>
    </lineage>
</organism>
<reference evidence="15" key="1">
    <citation type="submission" date="2018-02" db="EMBL/GenBank/DDBJ databases">
        <authorList>
            <person name="O'Hara-Hanley K."/>
            <person name="Soby S."/>
        </authorList>
    </citation>
    <scope>NUCLEOTIDE SEQUENCE [LARGE SCALE GENOMIC DNA]</scope>
    <source>
        <strain evidence="15">MWU14-2602</strain>
    </source>
</reference>
<comment type="catalytic activity">
    <reaction evidence="8">
        <text>Couples ATP hydrolysis with the unwinding of duplex DNA by translocating in the 3'-5' direction.</text>
        <dbReference type="EC" id="5.6.2.4"/>
    </reaction>
</comment>
<dbReference type="InterPro" id="IPR027417">
    <property type="entry name" value="P-loop_NTPase"/>
</dbReference>
<keyword evidence="3 12" id="KW-0378">Hydrolase</keyword>
<name>A0A2S5DG53_9NEIS</name>
<comment type="similarity">
    <text evidence="1">Belongs to the helicase family. UvrD subfamily.</text>
</comment>
<evidence type="ECO:0000256" key="10">
    <source>
        <dbReference type="ARBA" id="ARBA00034923"/>
    </source>
</evidence>
<dbReference type="OrthoDB" id="8572255at2"/>
<dbReference type="Proteomes" id="UP000237082">
    <property type="component" value="Unassembled WGS sequence"/>
</dbReference>
<dbReference type="EC" id="5.6.2.4" evidence="9"/>
<dbReference type="PANTHER" id="PTHR11070">
    <property type="entry name" value="UVRD / RECB / PCRA DNA HELICASE FAMILY MEMBER"/>
    <property type="match status" value="1"/>
</dbReference>
<dbReference type="InterPro" id="IPR000212">
    <property type="entry name" value="DNA_helicase_UvrD/REP"/>
</dbReference>
<dbReference type="Gene3D" id="3.40.50.300">
    <property type="entry name" value="P-loop containing nucleotide triphosphate hydrolases"/>
    <property type="match status" value="2"/>
</dbReference>
<comment type="catalytic activity">
    <reaction evidence="11">
        <text>ATP + H2O = ADP + phosphate + H(+)</text>
        <dbReference type="Rhea" id="RHEA:13065"/>
        <dbReference type="ChEBI" id="CHEBI:15377"/>
        <dbReference type="ChEBI" id="CHEBI:15378"/>
        <dbReference type="ChEBI" id="CHEBI:30616"/>
        <dbReference type="ChEBI" id="CHEBI:43474"/>
        <dbReference type="ChEBI" id="CHEBI:456216"/>
        <dbReference type="EC" id="5.6.2.4"/>
    </reaction>
</comment>
<evidence type="ECO:0000256" key="1">
    <source>
        <dbReference type="ARBA" id="ARBA00009922"/>
    </source>
</evidence>
<dbReference type="RefSeq" id="WP_103902631.1">
    <property type="nucleotide sequence ID" value="NZ_PQWB01000037.1"/>
</dbReference>
<keyword evidence="7" id="KW-0413">Isomerase</keyword>
<dbReference type="AlphaFoldDB" id="A0A2S5DG53"/>
<evidence type="ECO:0000256" key="9">
    <source>
        <dbReference type="ARBA" id="ARBA00034808"/>
    </source>
</evidence>
<evidence type="ECO:0000259" key="13">
    <source>
        <dbReference type="PROSITE" id="PS51198"/>
    </source>
</evidence>
<dbReference type="EMBL" id="PQWB01000037">
    <property type="protein sequence ID" value="POZ62063.1"/>
    <property type="molecule type" value="Genomic_DNA"/>
</dbReference>
<dbReference type="InterPro" id="IPR013986">
    <property type="entry name" value="DExx_box_DNA_helicase_dom_sf"/>
</dbReference>
<comment type="caution">
    <text evidence="14">The sequence shown here is derived from an EMBL/GenBank/DDBJ whole genome shotgun (WGS) entry which is preliminary data.</text>
</comment>
<dbReference type="GO" id="GO:0000725">
    <property type="term" value="P:recombinational repair"/>
    <property type="evidence" value="ECO:0007669"/>
    <property type="project" value="TreeGrafter"/>
</dbReference>
<dbReference type="GO" id="GO:0016887">
    <property type="term" value="F:ATP hydrolysis activity"/>
    <property type="evidence" value="ECO:0007669"/>
    <property type="project" value="RHEA"/>
</dbReference>
<dbReference type="Gene3D" id="1.10.10.160">
    <property type="match status" value="1"/>
</dbReference>
<evidence type="ECO:0000256" key="6">
    <source>
        <dbReference type="ARBA" id="ARBA00023125"/>
    </source>
</evidence>
<evidence type="ECO:0000313" key="14">
    <source>
        <dbReference type="EMBL" id="POZ62063.1"/>
    </source>
</evidence>
<dbReference type="SUPFAM" id="SSF52540">
    <property type="entry name" value="P-loop containing nucleoside triphosphate hydrolases"/>
    <property type="match status" value="1"/>
</dbReference>
<evidence type="ECO:0000313" key="15">
    <source>
        <dbReference type="Proteomes" id="UP000237082"/>
    </source>
</evidence>
<evidence type="ECO:0000256" key="3">
    <source>
        <dbReference type="ARBA" id="ARBA00022801"/>
    </source>
</evidence>
<keyword evidence="15" id="KW-1185">Reference proteome</keyword>
<evidence type="ECO:0000256" key="7">
    <source>
        <dbReference type="ARBA" id="ARBA00023235"/>
    </source>
</evidence>
<evidence type="ECO:0000256" key="5">
    <source>
        <dbReference type="ARBA" id="ARBA00022840"/>
    </source>
</evidence>
<feature type="binding site" evidence="12">
    <location>
        <begin position="24"/>
        <end position="31"/>
    </location>
    <ligand>
        <name>ATP</name>
        <dbReference type="ChEBI" id="CHEBI:30616"/>
    </ligand>
</feature>
<keyword evidence="2 12" id="KW-0547">Nucleotide-binding</keyword>
<keyword evidence="6" id="KW-0238">DNA-binding</keyword>
<dbReference type="InterPro" id="IPR014016">
    <property type="entry name" value="UvrD-like_ATP-bd"/>
</dbReference>
<evidence type="ECO:0000256" key="4">
    <source>
        <dbReference type="ARBA" id="ARBA00022806"/>
    </source>
</evidence>
<dbReference type="PANTHER" id="PTHR11070:SF2">
    <property type="entry name" value="ATP-DEPENDENT DNA HELICASE SRS2"/>
    <property type="match status" value="1"/>
</dbReference>
<evidence type="ECO:0000256" key="11">
    <source>
        <dbReference type="ARBA" id="ARBA00048988"/>
    </source>
</evidence>
<evidence type="ECO:0000256" key="2">
    <source>
        <dbReference type="ARBA" id="ARBA00022741"/>
    </source>
</evidence>
<dbReference type="Gene3D" id="1.10.486.10">
    <property type="entry name" value="PCRA, domain 4"/>
    <property type="match status" value="1"/>
</dbReference>
<feature type="domain" description="UvrD-like helicase ATP-binding" evidence="13">
    <location>
        <begin position="3"/>
        <end position="298"/>
    </location>
</feature>
<dbReference type="Pfam" id="PF00580">
    <property type="entry name" value="UvrD-helicase"/>
    <property type="match status" value="1"/>
</dbReference>
<accession>A0A2S5DG53</accession>
<dbReference type="GO" id="GO:0005524">
    <property type="term" value="F:ATP binding"/>
    <property type="evidence" value="ECO:0007669"/>
    <property type="project" value="UniProtKB-UniRule"/>
</dbReference>
<dbReference type="GO" id="GO:0003677">
    <property type="term" value="F:DNA binding"/>
    <property type="evidence" value="ECO:0007669"/>
    <property type="project" value="UniProtKB-KW"/>
</dbReference>
<evidence type="ECO:0000256" key="8">
    <source>
        <dbReference type="ARBA" id="ARBA00034617"/>
    </source>
</evidence>
<proteinExistence type="inferred from homology"/>
<gene>
    <name evidence="14" type="ORF">C2I19_10420</name>
</gene>
<protein>
    <recommendedName>
        <fullName evidence="9">DNA 3'-5' helicase</fullName>
        <ecNumber evidence="9">5.6.2.4</ecNumber>
    </recommendedName>
    <alternativeName>
        <fullName evidence="10">DNA 3'-5' helicase II</fullName>
    </alternativeName>
</protein>
<sequence>MSTFPSAEQQDILNHQRGNLLIEAAAGSGKTTILAHLAAQYAGIGEQVLVLTFSQSGKAAFEERLKAISGSGNIAASTFGEYCLAASRRHLPDDKYLANLEWVLENIIPSLISTLNRSLADLGHEQLATDEEGARDLIDTIQRIKNGRLQHWLAEVSDPEEIEDAIERPYSVWLAFFEYEKLRNSYAFQHNGRKHLGFRLLEDVCHDLLDAADNNLLDSEGGFQQAYVFIDEFHDTTPLQLDWIKAWSRRNKRVVVVGDRDQELYFWRGANAQTVFQKFRERFAPVTILPLSSSYRFGPLLAQRCQALRGKGLAPLSGQGGPTRIIASRAELASLLRTAALPLAHTAILARDRSQTIASQLALAENDIPFYTLDKWPCWRNREGRLIQMLAQLIDPSWRLYSLRQIEQEPRKREFEARRCAALAQSLLSLPGWSLTEERKNGCLAEAISPANLKMLFSLLIQEAPPAHEPMRSQGLRLYQALQCLLDSPAQQPLANTLTSFAQACKLEAMLQSFTPRGEAANSRWHSWQALLAYIRAKNFSASGWLQHCNKLDQMHHKTTSKNIEQALAVGSVFHAKGKEWEHVILTGLAEQDFPLRQAPLQEERQRAYVAATRARSLLTLHCDAAKNPSRFFKQLNGE</sequence>
<dbReference type="GO" id="GO:0043138">
    <property type="term" value="F:3'-5' DNA helicase activity"/>
    <property type="evidence" value="ECO:0007669"/>
    <property type="project" value="UniProtKB-EC"/>
</dbReference>
<dbReference type="PROSITE" id="PS51198">
    <property type="entry name" value="UVRD_HELICASE_ATP_BIND"/>
    <property type="match status" value="1"/>
</dbReference>